<evidence type="ECO:0000313" key="1">
    <source>
        <dbReference type="EMBL" id="KOF92302.1"/>
    </source>
</evidence>
<reference evidence="1" key="1">
    <citation type="submission" date="2015-07" db="EMBL/GenBank/DDBJ databases">
        <title>MeaNS - Measles Nucleotide Surveillance Program.</title>
        <authorList>
            <person name="Tran T."/>
            <person name="Druce J."/>
        </authorList>
    </citation>
    <scope>NUCLEOTIDE SEQUENCE</scope>
    <source>
        <strain evidence="1">UCB-OBI-ISO-001</strain>
        <tissue evidence="1">Gonad</tissue>
    </source>
</reference>
<gene>
    <name evidence="1" type="ORF">OCBIM_22006917mg</name>
</gene>
<sequence length="55" mass="6533">MQNRNGNDVHRRKELWIFSMLDLPSYELIPVTVKTVLITKILFLHLLKKLFLKPA</sequence>
<protein>
    <submittedName>
        <fullName evidence="1">Uncharacterized protein</fullName>
    </submittedName>
</protein>
<organism evidence="1">
    <name type="scientific">Octopus bimaculoides</name>
    <name type="common">California two-spotted octopus</name>
    <dbReference type="NCBI Taxonomy" id="37653"/>
    <lineage>
        <taxon>Eukaryota</taxon>
        <taxon>Metazoa</taxon>
        <taxon>Spiralia</taxon>
        <taxon>Lophotrochozoa</taxon>
        <taxon>Mollusca</taxon>
        <taxon>Cephalopoda</taxon>
        <taxon>Coleoidea</taxon>
        <taxon>Octopodiformes</taxon>
        <taxon>Octopoda</taxon>
        <taxon>Incirrata</taxon>
        <taxon>Octopodidae</taxon>
        <taxon>Octopus</taxon>
    </lineage>
</organism>
<accession>A0A0L8HSW9</accession>
<dbReference type="AlphaFoldDB" id="A0A0L8HSW9"/>
<dbReference type="EMBL" id="KQ417362">
    <property type="protein sequence ID" value="KOF92302.1"/>
    <property type="molecule type" value="Genomic_DNA"/>
</dbReference>
<name>A0A0L8HSW9_OCTBM</name>
<proteinExistence type="predicted"/>